<protein>
    <submittedName>
        <fullName evidence="8">Starch-binding associating with outer membrane</fullName>
    </submittedName>
</protein>
<dbReference type="Proteomes" id="UP000198670">
    <property type="component" value="Unassembled WGS sequence"/>
</dbReference>
<feature type="domain" description="SusD-like N-terminal" evidence="7">
    <location>
        <begin position="85"/>
        <end position="207"/>
    </location>
</feature>
<dbReference type="AlphaFoldDB" id="A0A1I3T6Y7"/>
<evidence type="ECO:0000256" key="3">
    <source>
        <dbReference type="ARBA" id="ARBA00022729"/>
    </source>
</evidence>
<proteinExistence type="inferred from homology"/>
<dbReference type="Pfam" id="PF14322">
    <property type="entry name" value="SusD-like_3"/>
    <property type="match status" value="1"/>
</dbReference>
<dbReference type="InterPro" id="IPR033985">
    <property type="entry name" value="SusD-like_N"/>
</dbReference>
<reference evidence="8 9" key="1">
    <citation type="submission" date="2016-10" db="EMBL/GenBank/DDBJ databases">
        <authorList>
            <person name="de Groot N.N."/>
        </authorList>
    </citation>
    <scope>NUCLEOTIDE SEQUENCE [LARGE SCALE GENOMIC DNA]</scope>
    <source>
        <strain evidence="8 9">RK1</strain>
    </source>
</reference>
<keyword evidence="9" id="KW-1185">Reference proteome</keyword>
<comment type="subcellular location">
    <subcellularLocation>
        <location evidence="1">Cell outer membrane</location>
    </subcellularLocation>
</comment>
<keyword evidence="5" id="KW-0998">Cell outer membrane</keyword>
<evidence type="ECO:0000256" key="2">
    <source>
        <dbReference type="ARBA" id="ARBA00006275"/>
    </source>
</evidence>
<dbReference type="InterPro" id="IPR012944">
    <property type="entry name" value="SusD_RagB_dom"/>
</dbReference>
<evidence type="ECO:0000259" key="6">
    <source>
        <dbReference type="Pfam" id="PF07980"/>
    </source>
</evidence>
<organism evidence="8 9">
    <name type="scientific">Parapedobacter indicus</name>
    <dbReference type="NCBI Taxonomy" id="1477437"/>
    <lineage>
        <taxon>Bacteria</taxon>
        <taxon>Pseudomonadati</taxon>
        <taxon>Bacteroidota</taxon>
        <taxon>Sphingobacteriia</taxon>
        <taxon>Sphingobacteriales</taxon>
        <taxon>Sphingobacteriaceae</taxon>
        <taxon>Parapedobacter</taxon>
    </lineage>
</organism>
<gene>
    <name evidence="8" type="ORF">SAMN05444682_11256</name>
</gene>
<keyword evidence="3" id="KW-0732">Signal</keyword>
<evidence type="ECO:0000256" key="5">
    <source>
        <dbReference type="ARBA" id="ARBA00023237"/>
    </source>
</evidence>
<name>A0A1I3T6Y7_9SPHI</name>
<keyword evidence="4" id="KW-0472">Membrane</keyword>
<dbReference type="EMBL" id="FOQO01000012">
    <property type="protein sequence ID" value="SFJ66745.1"/>
    <property type="molecule type" value="Genomic_DNA"/>
</dbReference>
<evidence type="ECO:0000313" key="8">
    <source>
        <dbReference type="EMBL" id="SFJ66745.1"/>
    </source>
</evidence>
<dbReference type="OrthoDB" id="5694214at2"/>
<dbReference type="GO" id="GO:0009279">
    <property type="term" value="C:cell outer membrane"/>
    <property type="evidence" value="ECO:0007669"/>
    <property type="project" value="UniProtKB-SubCell"/>
</dbReference>
<comment type="similarity">
    <text evidence="2">Belongs to the SusD family.</text>
</comment>
<evidence type="ECO:0000313" key="9">
    <source>
        <dbReference type="Proteomes" id="UP000198670"/>
    </source>
</evidence>
<sequence>MKRIYKLLILSFTLLSMGCEKSLDLSPKDQLSDASFWNQSSDFMLAANDFYFGLSEAPQYIDRNSDLAFGLGPDPVSNGSYQPAETSELWDNSYERIRAANYLLQKAEESELGGEIDRWVGEALFFRAYHYWNLVSTFGGVPKIDKVLDIDSEELHAPRASQAEIIDFILSDLDNAAALLPAQTDLTEDELGRVTRGAALALKARAALYMGTWATYHEGAGAETYIQAAIDAAEAVISSGTYALYDEKGADSYKYFFILEGDDSKEVILARRYYLTVAEHNWTRELWFNQMIPTKSLADMYLCTDGLPTTISDRFEGHDRFESEFQNRDPRMQMTFVIPGSQIVSEGGNWQTIYPGFTGTNATRTGYMLRKFLDETVDAATFRGHYDLKEFRYGEVLLILAEALFERDAEISDEDLDRTINLLRARVNMPPLTNAHVTTHGLDMRTEIRRERTVELAFEGFRRDDLRRWKTAETELPKAIRGVKFTGTEYAERYPQGSSQLQLDSDGFVVAEPAGRRQFLPKHYLDPLPLQEIQLSGGVLEQNVGW</sequence>
<feature type="domain" description="RagB/SusD" evidence="6">
    <location>
        <begin position="288"/>
        <end position="546"/>
    </location>
</feature>
<accession>A0A1I3T6Y7</accession>
<evidence type="ECO:0000256" key="1">
    <source>
        <dbReference type="ARBA" id="ARBA00004442"/>
    </source>
</evidence>
<dbReference type="STRING" id="1477437.SAMN05444682_11256"/>
<evidence type="ECO:0000259" key="7">
    <source>
        <dbReference type="Pfam" id="PF14322"/>
    </source>
</evidence>
<dbReference type="Pfam" id="PF07980">
    <property type="entry name" value="SusD_RagB"/>
    <property type="match status" value="1"/>
</dbReference>
<evidence type="ECO:0000256" key="4">
    <source>
        <dbReference type="ARBA" id="ARBA00023136"/>
    </source>
</evidence>
<dbReference type="SUPFAM" id="SSF48452">
    <property type="entry name" value="TPR-like"/>
    <property type="match status" value="1"/>
</dbReference>
<dbReference type="RefSeq" id="WP_090630610.1">
    <property type="nucleotide sequence ID" value="NZ_FOQO01000012.1"/>
</dbReference>
<dbReference type="Gene3D" id="1.25.40.390">
    <property type="match status" value="1"/>
</dbReference>
<dbReference type="PROSITE" id="PS51257">
    <property type="entry name" value="PROKAR_LIPOPROTEIN"/>
    <property type="match status" value="1"/>
</dbReference>
<dbReference type="InterPro" id="IPR011990">
    <property type="entry name" value="TPR-like_helical_dom_sf"/>
</dbReference>